<dbReference type="InterPro" id="IPR039424">
    <property type="entry name" value="SBP_5"/>
</dbReference>
<dbReference type="PANTHER" id="PTHR30290">
    <property type="entry name" value="PERIPLASMIC BINDING COMPONENT OF ABC TRANSPORTER"/>
    <property type="match status" value="1"/>
</dbReference>
<feature type="compositionally biased region" description="Basic and acidic residues" evidence="13">
    <location>
        <begin position="18"/>
        <end position="38"/>
    </location>
</feature>
<evidence type="ECO:0000256" key="11">
    <source>
        <dbReference type="ARBA" id="ARBA00072558"/>
    </source>
</evidence>
<dbReference type="FunFam" id="3.40.190.10:FF:000018">
    <property type="entry name" value="Oligopeptide ABC transporter, oligopeptide-binding protein"/>
    <property type="match status" value="1"/>
</dbReference>
<comment type="subcellular location">
    <subcellularLocation>
        <location evidence="1">Cell membrane</location>
        <topology evidence="1">Lipid-anchor</topology>
    </subcellularLocation>
    <subcellularLocation>
        <location evidence="2">Periplasm</location>
    </subcellularLocation>
</comment>
<dbReference type="Pfam" id="PF00496">
    <property type="entry name" value="SBP_bac_5"/>
    <property type="match status" value="1"/>
</dbReference>
<dbReference type="AlphaFoldDB" id="A0A235FF29"/>
<dbReference type="Gene3D" id="3.40.190.10">
    <property type="entry name" value="Periplasmic binding protein-like II"/>
    <property type="match status" value="1"/>
</dbReference>
<dbReference type="FunFam" id="3.10.105.10:FF:000001">
    <property type="entry name" value="Oligopeptide ABC transporter, oligopeptide-binding protein"/>
    <property type="match status" value="1"/>
</dbReference>
<evidence type="ECO:0000256" key="4">
    <source>
        <dbReference type="ARBA" id="ARBA00022448"/>
    </source>
</evidence>
<organism evidence="15 16">
    <name type="scientific">Fictibacillus aquaticus</name>
    <dbReference type="NCBI Taxonomy" id="2021314"/>
    <lineage>
        <taxon>Bacteria</taxon>
        <taxon>Bacillati</taxon>
        <taxon>Bacillota</taxon>
        <taxon>Bacilli</taxon>
        <taxon>Bacillales</taxon>
        <taxon>Fictibacillaceae</taxon>
        <taxon>Fictibacillus</taxon>
    </lineage>
</organism>
<dbReference type="Gene3D" id="3.90.76.10">
    <property type="entry name" value="Dipeptide-binding Protein, Domain 1"/>
    <property type="match status" value="1"/>
</dbReference>
<dbReference type="PROSITE" id="PS01040">
    <property type="entry name" value="SBP_BACTERIAL_5"/>
    <property type="match status" value="1"/>
</dbReference>
<comment type="caution">
    <text evidence="15">The sequence shown here is derived from an EMBL/GenBank/DDBJ whole genome shotgun (WGS) entry which is preliminary data.</text>
</comment>
<dbReference type="EMBL" id="NOII01000001">
    <property type="protein sequence ID" value="OYD59812.1"/>
    <property type="molecule type" value="Genomic_DNA"/>
</dbReference>
<keyword evidence="5" id="KW-0732">Signal</keyword>
<evidence type="ECO:0000256" key="13">
    <source>
        <dbReference type="SAM" id="MobiDB-lite"/>
    </source>
</evidence>
<dbReference type="PANTHER" id="PTHR30290:SF10">
    <property type="entry name" value="PERIPLASMIC OLIGOPEPTIDE-BINDING PROTEIN-RELATED"/>
    <property type="match status" value="1"/>
</dbReference>
<dbReference type="GO" id="GO:0015031">
    <property type="term" value="P:protein transport"/>
    <property type="evidence" value="ECO:0007669"/>
    <property type="project" value="UniProtKB-KW"/>
</dbReference>
<evidence type="ECO:0000256" key="8">
    <source>
        <dbReference type="ARBA" id="ARBA00022927"/>
    </source>
</evidence>
<evidence type="ECO:0000259" key="14">
    <source>
        <dbReference type="Pfam" id="PF00496"/>
    </source>
</evidence>
<dbReference type="GO" id="GO:1904680">
    <property type="term" value="F:peptide transmembrane transporter activity"/>
    <property type="evidence" value="ECO:0007669"/>
    <property type="project" value="TreeGrafter"/>
</dbReference>
<sequence length="552" mass="62494">MALTLIFSLFLAACSGGKDEAKDPKPEGNDGTKTEKPAEPQVLNLTEVAELPSLDVSKAEDAASFQVLNNVMEGLYRLDKTDKPVPGVAESHEVSEDGKVYTFKIRKDAKWSNGDPVTAKDFVYSYHRTLNKDSAGSYQYIMGDIKNVNKIINPEDPMYGKVEELGVVAKDDHTLEITLENAVPYFVGLTSFATFYPQNQKFVESQGDKYALEANTLVYNGPFVLSEWKHEESWKMVKNDQYWDKDSVKLDEINVNVVKDVGTDLNLYNTNQNDLVGLSSEYVDQYKDNADFKTETEATMWYLKMNQKNPVFKNVNVRKAFSQAIDKESMVKVILNNGSVAANYLVPANFTNIDGEDFRAKYKDGFHAFDAAKAKSDWEAGLKELKKDKVEVEFLVGDTESSIKLATYIAAQLEKSLPGLKVTLNPQPFKNRLDLENKGQYDFELAGWGPDYQDSMTFLDMFVTDGGHNRMEYSNKKYDDLIKSAKTDLSDLKKRWENLQEAERILLEEDAAIAPLYQRGRALLVKPYVKDVFKHGFGADYSYKWAYIEGKQ</sequence>
<dbReference type="Gene3D" id="3.10.105.10">
    <property type="entry name" value="Dipeptide-binding Protein, Domain 3"/>
    <property type="match status" value="1"/>
</dbReference>
<keyword evidence="9" id="KW-1015">Disulfide bond</keyword>
<dbReference type="GO" id="GO:0015833">
    <property type="term" value="P:peptide transport"/>
    <property type="evidence" value="ECO:0007669"/>
    <property type="project" value="UniProtKB-KW"/>
</dbReference>
<dbReference type="InterPro" id="IPR023765">
    <property type="entry name" value="SBP_5_CS"/>
</dbReference>
<dbReference type="OrthoDB" id="9801912at2"/>
<dbReference type="FunFam" id="3.90.76.10:FF:000001">
    <property type="entry name" value="Oligopeptide ABC transporter substrate-binding protein"/>
    <property type="match status" value="1"/>
</dbReference>
<keyword evidence="12" id="KW-0175">Coiled coil</keyword>
<dbReference type="CDD" id="cd08504">
    <property type="entry name" value="PBP2_OppA"/>
    <property type="match status" value="1"/>
</dbReference>
<keyword evidence="6" id="KW-0574">Periplasm</keyword>
<dbReference type="GO" id="GO:0043190">
    <property type="term" value="C:ATP-binding cassette (ABC) transporter complex"/>
    <property type="evidence" value="ECO:0007669"/>
    <property type="project" value="InterPro"/>
</dbReference>
<dbReference type="Proteomes" id="UP000215059">
    <property type="component" value="Unassembled WGS sequence"/>
</dbReference>
<dbReference type="GO" id="GO:0030288">
    <property type="term" value="C:outer membrane-bounded periplasmic space"/>
    <property type="evidence" value="ECO:0007669"/>
    <property type="project" value="UniProtKB-ARBA"/>
</dbReference>
<dbReference type="PIRSF" id="PIRSF002741">
    <property type="entry name" value="MppA"/>
    <property type="match status" value="1"/>
</dbReference>
<evidence type="ECO:0000256" key="6">
    <source>
        <dbReference type="ARBA" id="ARBA00022764"/>
    </source>
</evidence>
<gene>
    <name evidence="15" type="ORF">CGZ90_04000</name>
</gene>
<evidence type="ECO:0000256" key="3">
    <source>
        <dbReference type="ARBA" id="ARBA00005695"/>
    </source>
</evidence>
<dbReference type="SUPFAM" id="SSF53850">
    <property type="entry name" value="Periplasmic binding protein-like II"/>
    <property type="match status" value="1"/>
</dbReference>
<comment type="similarity">
    <text evidence="3">Belongs to the bacterial solute-binding protein 5 family.</text>
</comment>
<name>A0A235FF29_9BACL</name>
<protein>
    <recommendedName>
        <fullName evidence="11">Periplasmic oligopeptide-binding protein OppA</fullName>
    </recommendedName>
</protein>
<evidence type="ECO:0000256" key="2">
    <source>
        <dbReference type="ARBA" id="ARBA00004418"/>
    </source>
</evidence>
<keyword evidence="7" id="KW-0571">Peptide transport</keyword>
<evidence type="ECO:0000256" key="12">
    <source>
        <dbReference type="SAM" id="Coils"/>
    </source>
</evidence>
<dbReference type="RefSeq" id="WP_094251775.1">
    <property type="nucleotide sequence ID" value="NZ_JBHLXL010000001.1"/>
</dbReference>
<feature type="region of interest" description="Disordered" evidence="13">
    <location>
        <begin position="18"/>
        <end position="39"/>
    </location>
</feature>
<keyword evidence="8" id="KW-0653">Protein transport</keyword>
<dbReference type="InterPro" id="IPR000914">
    <property type="entry name" value="SBP_5_dom"/>
</dbReference>
<evidence type="ECO:0000313" key="16">
    <source>
        <dbReference type="Proteomes" id="UP000215059"/>
    </source>
</evidence>
<accession>A0A235FF29</accession>
<comment type="subunit">
    <text evidence="10">The complex is composed of two ATP-binding proteins (OppD and OppF), two transmembrane proteins (OppB and OppC) and a solute-binding protein (OppA).</text>
</comment>
<feature type="coiled-coil region" evidence="12">
    <location>
        <begin position="475"/>
        <end position="509"/>
    </location>
</feature>
<keyword evidence="16" id="KW-1185">Reference proteome</keyword>
<evidence type="ECO:0000313" key="15">
    <source>
        <dbReference type="EMBL" id="OYD59812.1"/>
    </source>
</evidence>
<evidence type="ECO:0000256" key="5">
    <source>
        <dbReference type="ARBA" id="ARBA00022729"/>
    </source>
</evidence>
<feature type="domain" description="Solute-binding protein family 5" evidence="14">
    <location>
        <begin position="83"/>
        <end position="467"/>
    </location>
</feature>
<evidence type="ECO:0000256" key="7">
    <source>
        <dbReference type="ARBA" id="ARBA00022856"/>
    </source>
</evidence>
<keyword evidence="4" id="KW-0813">Transport</keyword>
<evidence type="ECO:0000256" key="9">
    <source>
        <dbReference type="ARBA" id="ARBA00023157"/>
    </source>
</evidence>
<dbReference type="InterPro" id="IPR030678">
    <property type="entry name" value="Peptide/Ni-bd"/>
</dbReference>
<proteinExistence type="inferred from homology"/>
<evidence type="ECO:0000256" key="1">
    <source>
        <dbReference type="ARBA" id="ARBA00004193"/>
    </source>
</evidence>
<reference evidence="15 16" key="1">
    <citation type="submission" date="2017-07" db="EMBL/GenBank/DDBJ databases">
        <title>Fictibacillus sp. nov. GDSW-R2A3 Genome sequencing and assembly.</title>
        <authorList>
            <person name="Mayilraj S."/>
        </authorList>
    </citation>
    <scope>NUCLEOTIDE SEQUENCE [LARGE SCALE GENOMIC DNA]</scope>
    <source>
        <strain evidence="15 16">GDSW-R2A3</strain>
    </source>
</reference>
<evidence type="ECO:0000256" key="10">
    <source>
        <dbReference type="ARBA" id="ARBA00063980"/>
    </source>
</evidence>